<proteinExistence type="predicted"/>
<protein>
    <submittedName>
        <fullName evidence="1">Uncharacterized protein</fullName>
    </submittedName>
</protein>
<comment type="caution">
    <text evidence="1">The sequence shown here is derived from an EMBL/GenBank/DDBJ whole genome shotgun (WGS) entry which is preliminary data.</text>
</comment>
<accession>A0A5B7E7A0</accession>
<dbReference type="Proteomes" id="UP000324222">
    <property type="component" value="Unassembled WGS sequence"/>
</dbReference>
<organism evidence="1 2">
    <name type="scientific">Portunus trituberculatus</name>
    <name type="common">Swimming crab</name>
    <name type="synonym">Neptunus trituberculatus</name>
    <dbReference type="NCBI Taxonomy" id="210409"/>
    <lineage>
        <taxon>Eukaryota</taxon>
        <taxon>Metazoa</taxon>
        <taxon>Ecdysozoa</taxon>
        <taxon>Arthropoda</taxon>
        <taxon>Crustacea</taxon>
        <taxon>Multicrustacea</taxon>
        <taxon>Malacostraca</taxon>
        <taxon>Eumalacostraca</taxon>
        <taxon>Eucarida</taxon>
        <taxon>Decapoda</taxon>
        <taxon>Pleocyemata</taxon>
        <taxon>Brachyura</taxon>
        <taxon>Eubrachyura</taxon>
        <taxon>Portunoidea</taxon>
        <taxon>Portunidae</taxon>
        <taxon>Portuninae</taxon>
        <taxon>Portunus</taxon>
    </lineage>
</organism>
<evidence type="ECO:0000313" key="1">
    <source>
        <dbReference type="EMBL" id="MPC29920.1"/>
    </source>
</evidence>
<name>A0A5B7E7A0_PORTR</name>
<keyword evidence="2" id="KW-1185">Reference proteome</keyword>
<reference evidence="1 2" key="1">
    <citation type="submission" date="2019-05" db="EMBL/GenBank/DDBJ databases">
        <title>Another draft genome of Portunus trituberculatus and its Hox gene families provides insights of decapod evolution.</title>
        <authorList>
            <person name="Jeong J.-H."/>
            <person name="Song I."/>
            <person name="Kim S."/>
            <person name="Choi T."/>
            <person name="Kim D."/>
            <person name="Ryu S."/>
            <person name="Kim W."/>
        </authorList>
    </citation>
    <scope>NUCLEOTIDE SEQUENCE [LARGE SCALE GENOMIC DNA]</scope>
    <source>
        <tissue evidence="1">Muscle</tissue>
    </source>
</reference>
<evidence type="ECO:0000313" key="2">
    <source>
        <dbReference type="Proteomes" id="UP000324222"/>
    </source>
</evidence>
<dbReference type="EMBL" id="VSRR010002159">
    <property type="protein sequence ID" value="MPC29920.1"/>
    <property type="molecule type" value="Genomic_DNA"/>
</dbReference>
<sequence length="66" mass="7584">MFLRVRVHANKGVTKRAVLTNVQDNDVCVSSHEKDFTIYPVSKAGRGGTIDFTTNHHHYHHEPCFY</sequence>
<dbReference type="AlphaFoldDB" id="A0A5B7E7A0"/>
<gene>
    <name evidence="1" type="ORF">E2C01_023172</name>
</gene>